<accession>B0C2H1</accession>
<dbReference type="HOGENOM" id="CLU_1575045_0_0_3"/>
<dbReference type="KEGG" id="amr:AM1_4790"/>
<dbReference type="RefSeq" id="WP_012165044.1">
    <property type="nucleotide sequence ID" value="NC_009925.1"/>
</dbReference>
<name>B0C2H1_ACAM1</name>
<proteinExistence type="predicted"/>
<dbReference type="Proteomes" id="UP000000268">
    <property type="component" value="Chromosome"/>
</dbReference>
<evidence type="ECO:0000313" key="2">
    <source>
        <dbReference type="Proteomes" id="UP000000268"/>
    </source>
</evidence>
<reference evidence="1 2" key="1">
    <citation type="journal article" date="2008" name="Proc. Natl. Acad. Sci. U.S.A.">
        <title>Niche adaptation and genome expansion in the chlorophyll d-producing cyanobacterium Acaryochloris marina.</title>
        <authorList>
            <person name="Swingley W.D."/>
            <person name="Chen M."/>
            <person name="Cheung P.C."/>
            <person name="Conrad A.L."/>
            <person name="Dejesa L.C."/>
            <person name="Hao J."/>
            <person name="Honchak B.M."/>
            <person name="Karbach L.E."/>
            <person name="Kurdoglu A."/>
            <person name="Lahiri S."/>
            <person name="Mastrian S.D."/>
            <person name="Miyashita H."/>
            <person name="Page L."/>
            <person name="Ramakrishna P."/>
            <person name="Satoh S."/>
            <person name="Sattley W.M."/>
            <person name="Shimada Y."/>
            <person name="Taylor H.L."/>
            <person name="Tomo T."/>
            <person name="Tsuchiya T."/>
            <person name="Wang Z.T."/>
            <person name="Raymond J."/>
            <person name="Mimuro M."/>
            <person name="Blankenship R.E."/>
            <person name="Touchman J.W."/>
        </authorList>
    </citation>
    <scope>NUCLEOTIDE SEQUENCE [LARGE SCALE GENOMIC DNA]</scope>
    <source>
        <strain evidence="2">MBIC 11017</strain>
    </source>
</reference>
<protein>
    <submittedName>
        <fullName evidence="1">Uncharacterized protein</fullName>
    </submittedName>
</protein>
<evidence type="ECO:0000313" key="1">
    <source>
        <dbReference type="EMBL" id="ABW29761.1"/>
    </source>
</evidence>
<keyword evidence="2" id="KW-1185">Reference proteome</keyword>
<dbReference type="AlphaFoldDB" id="B0C2H1"/>
<dbReference type="EMBL" id="CP000828">
    <property type="protein sequence ID" value="ABW29761.1"/>
    <property type="molecule type" value="Genomic_DNA"/>
</dbReference>
<gene>
    <name evidence="1" type="ordered locus">AM1_4790</name>
</gene>
<dbReference type="OrthoDB" id="571704at2"/>
<organism evidence="1 2">
    <name type="scientific">Acaryochloris marina (strain MBIC 11017)</name>
    <dbReference type="NCBI Taxonomy" id="329726"/>
    <lineage>
        <taxon>Bacteria</taxon>
        <taxon>Bacillati</taxon>
        <taxon>Cyanobacteriota</taxon>
        <taxon>Cyanophyceae</taxon>
        <taxon>Acaryochloridales</taxon>
        <taxon>Acaryochloridaceae</taxon>
        <taxon>Acaryochloris</taxon>
    </lineage>
</organism>
<sequence length="169" mass="19412">MLFTIVESFSPRDGDRWITYCRWRGLAFTCFDSIDGILRPSLFDATEKDDWNHVVNQDCKTHLITDYDYAVHKQSEIGQGDLVGLRFSEHDQSDPRFLRFDLIDGYCDISLLTNWGNDVDSINRSLSPNALVLSYQTVKAIQKELLQTNGTDPHVEGCQIVSIYRLNET</sequence>